<dbReference type="InterPro" id="IPR036291">
    <property type="entry name" value="NAD(P)-bd_dom_sf"/>
</dbReference>
<evidence type="ECO:0000313" key="5">
    <source>
        <dbReference type="Proteomes" id="UP000320160"/>
    </source>
</evidence>
<gene>
    <name evidence="4" type="ORF">FOM92_02140</name>
</gene>
<evidence type="ECO:0000313" key="4">
    <source>
        <dbReference type="EMBL" id="TSB04257.1"/>
    </source>
</evidence>
<dbReference type="Proteomes" id="UP000320160">
    <property type="component" value="Unassembled WGS sequence"/>
</dbReference>
<comment type="caution">
    <text evidence="4">The sequence shown here is derived from an EMBL/GenBank/DDBJ whole genome shotgun (WGS) entry which is preliminary data.</text>
</comment>
<dbReference type="AlphaFoldDB" id="A0A553WHS6"/>
<dbReference type="GO" id="GO:0016020">
    <property type="term" value="C:membrane"/>
    <property type="evidence" value="ECO:0007669"/>
    <property type="project" value="UniProtKB-SubCell"/>
</dbReference>
<dbReference type="PANTHER" id="PTHR14097">
    <property type="entry name" value="OXIDOREDUCTASE HTATIP2"/>
    <property type="match status" value="1"/>
</dbReference>
<dbReference type="RefSeq" id="WP_143775129.1">
    <property type="nucleotide sequence ID" value="NZ_VKKU01000001.1"/>
</dbReference>
<sequence length="216" mass="22931">MPRVIIAGASGLIGSTLCTMLGGHEVHILLRRPMDDLPESIAQHVAETARWPEIIAGLAPEIAISCLGTTMKKSGGDAAQFRAVDKDLVLAFATAANLAGARQFITVSSVGATADTKNLYLRTKGEVEDALTLLAFERLDIIRPGLLTGDRQNDPRAGERAAIMLSPVIDRLIPRAFSRFRSIPASTVAQAIAELVGNGTPGRFIHENEAIRALAG</sequence>
<dbReference type="OrthoDB" id="9798632at2"/>
<dbReference type="SUPFAM" id="SSF51735">
    <property type="entry name" value="NAD(P)-binding Rossmann-fold domains"/>
    <property type="match status" value="1"/>
</dbReference>
<organism evidence="4 5">
    <name type="scientific">Sphingorhabdus contaminans</name>
    <dbReference type="NCBI Taxonomy" id="1343899"/>
    <lineage>
        <taxon>Bacteria</taxon>
        <taxon>Pseudomonadati</taxon>
        <taxon>Pseudomonadota</taxon>
        <taxon>Alphaproteobacteria</taxon>
        <taxon>Sphingomonadales</taxon>
        <taxon>Sphingomonadaceae</taxon>
        <taxon>Sphingorhabdus</taxon>
    </lineage>
</organism>
<name>A0A553WHS6_9SPHN</name>
<dbReference type="PANTHER" id="PTHR14097:SF7">
    <property type="entry name" value="OXIDOREDUCTASE HTATIP2"/>
    <property type="match status" value="1"/>
</dbReference>
<accession>A0A553WHS6</accession>
<reference evidence="4 5" key="1">
    <citation type="submission" date="2019-07" db="EMBL/GenBank/DDBJ databases">
        <authorList>
            <person name="Park M."/>
        </authorList>
    </citation>
    <scope>NUCLEOTIDE SEQUENCE [LARGE SCALE GENOMIC DNA]</scope>
    <source>
        <strain evidence="4 5">KCTC32445</strain>
    </source>
</reference>
<keyword evidence="2" id="KW-0472">Membrane</keyword>
<dbReference type="Pfam" id="PF01370">
    <property type="entry name" value="Epimerase"/>
    <property type="match status" value="1"/>
</dbReference>
<evidence type="ECO:0000256" key="2">
    <source>
        <dbReference type="ARBA" id="ARBA00023136"/>
    </source>
</evidence>
<evidence type="ECO:0000259" key="3">
    <source>
        <dbReference type="Pfam" id="PF01370"/>
    </source>
</evidence>
<evidence type="ECO:0000256" key="1">
    <source>
        <dbReference type="ARBA" id="ARBA00004370"/>
    </source>
</evidence>
<feature type="domain" description="NAD-dependent epimerase/dehydratase" evidence="3">
    <location>
        <begin position="4"/>
        <end position="115"/>
    </location>
</feature>
<proteinExistence type="predicted"/>
<protein>
    <submittedName>
        <fullName evidence="4">NAD-dependent dehydratase</fullName>
    </submittedName>
</protein>
<dbReference type="EMBL" id="VKKU01000001">
    <property type="protein sequence ID" value="TSB04257.1"/>
    <property type="molecule type" value="Genomic_DNA"/>
</dbReference>
<comment type="subcellular location">
    <subcellularLocation>
        <location evidence="1">Membrane</location>
    </subcellularLocation>
</comment>
<keyword evidence="5" id="KW-1185">Reference proteome</keyword>
<dbReference type="InterPro" id="IPR001509">
    <property type="entry name" value="Epimerase_deHydtase"/>
</dbReference>
<dbReference type="Gene3D" id="3.40.50.720">
    <property type="entry name" value="NAD(P)-binding Rossmann-like Domain"/>
    <property type="match status" value="1"/>
</dbReference>